<keyword evidence="2" id="KW-1185">Reference proteome</keyword>
<evidence type="ECO:0000313" key="1">
    <source>
        <dbReference type="EMBL" id="MDQ2258888.1"/>
    </source>
</evidence>
<gene>
    <name evidence="1" type="ORF">RBJ67_22430</name>
</gene>
<proteinExistence type="predicted"/>
<evidence type="ECO:0000313" key="2">
    <source>
        <dbReference type="Proteomes" id="UP001225042"/>
    </source>
</evidence>
<dbReference type="EMBL" id="JAVDKS010000012">
    <property type="protein sequence ID" value="MDQ2258888.1"/>
    <property type="molecule type" value="Genomic_DNA"/>
</dbReference>
<dbReference type="AlphaFoldDB" id="A0AAW8HEN1"/>
<sequence>MKKDPDAEKGRNVTAVRHDEKSALRLNAILAENPLYYPSLVLRAGLLALEDMSKEQRLMIVMKAATKPETH</sequence>
<reference evidence="1 2" key="1">
    <citation type="submission" date="2023-08" db="EMBL/GenBank/DDBJ databases">
        <authorList>
            <person name="Dale J."/>
        </authorList>
    </citation>
    <scope>NUCLEOTIDE SEQUENCE [LARGE SCALE GENOMIC DNA]</scope>
    <source>
        <strain evidence="1 2">2023EL-00788</strain>
    </source>
</reference>
<comment type="caution">
    <text evidence="1">The sequence shown here is derived from an EMBL/GenBank/DDBJ whole genome shotgun (WGS) entry which is preliminary data.</text>
</comment>
<name>A0AAW8HEN1_9ENTR</name>
<dbReference type="Proteomes" id="UP001225042">
    <property type="component" value="Unassembled WGS sequence"/>
</dbReference>
<accession>A0AAW8HEN1</accession>
<organism evidence="1 2">
    <name type="scientific">Enterobacter soli</name>
    <dbReference type="NCBI Taxonomy" id="885040"/>
    <lineage>
        <taxon>Bacteria</taxon>
        <taxon>Pseudomonadati</taxon>
        <taxon>Pseudomonadota</taxon>
        <taxon>Gammaproteobacteria</taxon>
        <taxon>Enterobacterales</taxon>
        <taxon>Enterobacteriaceae</taxon>
        <taxon>Enterobacter</taxon>
    </lineage>
</organism>
<protein>
    <submittedName>
        <fullName evidence="1">Uncharacterized protein</fullName>
    </submittedName>
</protein>
<dbReference type="RefSeq" id="WP_088545077.1">
    <property type="nucleotide sequence ID" value="NZ_CP143719.1"/>
</dbReference>